<dbReference type="GO" id="GO:0030288">
    <property type="term" value="C:outer membrane-bounded periplasmic space"/>
    <property type="evidence" value="ECO:0007669"/>
    <property type="project" value="UniProtKB-UniRule"/>
</dbReference>
<dbReference type="RefSeq" id="WP_123101620.1">
    <property type="nucleotide sequence ID" value="NZ_CP127527.1"/>
</dbReference>
<proteinExistence type="inferred from homology"/>
<dbReference type="HAMAP" id="MF_02066">
    <property type="entry name" value="CpoB"/>
    <property type="match status" value="1"/>
</dbReference>
<dbReference type="InterPro" id="IPR011990">
    <property type="entry name" value="TPR-like_helical_dom_sf"/>
</dbReference>
<dbReference type="EMBL" id="RIZI01000098">
    <property type="protein sequence ID" value="RNF71200.1"/>
    <property type="molecule type" value="Genomic_DNA"/>
</dbReference>
<dbReference type="Gene3D" id="1.20.5.110">
    <property type="match status" value="1"/>
</dbReference>
<keyword evidence="1" id="KW-0131">Cell cycle</keyword>
<comment type="subcellular location">
    <subcellularLocation>
        <location evidence="1">Periplasm</location>
    </subcellularLocation>
</comment>
<accession>A0A3M8RVZ1</accession>
<gene>
    <name evidence="2" type="primary">ybgF</name>
    <name evidence="1" type="synonym">cpoB</name>
    <name evidence="2" type="ORF">EC580_01695</name>
</gene>
<evidence type="ECO:0000313" key="2">
    <source>
        <dbReference type="EMBL" id="RNF71200.1"/>
    </source>
</evidence>
<dbReference type="Pfam" id="PF13174">
    <property type="entry name" value="TPR_6"/>
    <property type="match status" value="3"/>
</dbReference>
<comment type="similarity">
    <text evidence="1">Belongs to the CpoB family.</text>
</comment>
<dbReference type="GO" id="GO:0043093">
    <property type="term" value="P:FtsZ-dependent cytokinesis"/>
    <property type="evidence" value="ECO:0007669"/>
    <property type="project" value="UniProtKB-UniRule"/>
</dbReference>
<dbReference type="Gene3D" id="1.25.40.10">
    <property type="entry name" value="Tetratricopeptide repeat domain"/>
    <property type="match status" value="1"/>
</dbReference>
<dbReference type="NCBIfam" id="TIGR02795">
    <property type="entry name" value="tol_pal_ybgF"/>
    <property type="match status" value="1"/>
</dbReference>
<keyword evidence="1" id="KW-0574">Periplasm</keyword>
<feature type="chain" id="PRO_5018340641" description="Cell division coordinator CpoB" evidence="1">
    <location>
        <begin position="22"/>
        <end position="275"/>
    </location>
</feature>
<dbReference type="InterPro" id="IPR019734">
    <property type="entry name" value="TPR_rpt"/>
</dbReference>
<reference evidence="2" key="1">
    <citation type="submission" date="2018-10" db="EMBL/GenBank/DDBJ databases">
        <title>Acidithiobacillus sulfuriphilus sp. nov.: an extremely acidophilic sulfur-oxidizing chemolithotroph isolated from a neutral pH environment.</title>
        <authorList>
            <person name="Falagan C."/>
            <person name="Moya-Beltran A."/>
            <person name="Quatrini R."/>
            <person name="Johnson D.B."/>
        </authorList>
    </citation>
    <scope>NUCLEOTIDE SEQUENCE [LARGE SCALE GENOMIC DNA]</scope>
    <source>
        <strain evidence="2">CJ-2</strain>
    </source>
</reference>
<keyword evidence="1" id="KW-0132">Cell division</keyword>
<dbReference type="OrthoDB" id="5294001at2"/>
<keyword evidence="1" id="KW-0732">Signal</keyword>
<dbReference type="InterPro" id="IPR014162">
    <property type="entry name" value="CpoB_C"/>
</dbReference>
<dbReference type="AlphaFoldDB" id="A0A3M8RVZ1"/>
<dbReference type="InterPro" id="IPR034706">
    <property type="entry name" value="CpoB"/>
</dbReference>
<name>A0A3M8RVZ1_9PROT</name>
<feature type="signal peptide" evidence="1">
    <location>
        <begin position="1"/>
        <end position="21"/>
    </location>
</feature>
<organism evidence="2">
    <name type="scientific">Acidithiobacillus sulfuriphilus</name>
    <dbReference type="NCBI Taxonomy" id="1867749"/>
    <lineage>
        <taxon>Bacteria</taxon>
        <taxon>Pseudomonadati</taxon>
        <taxon>Pseudomonadota</taxon>
        <taxon>Acidithiobacillia</taxon>
        <taxon>Acidithiobacillales</taxon>
        <taxon>Acidithiobacillaceae</taxon>
        <taxon>Acidithiobacillus</taxon>
    </lineage>
</organism>
<protein>
    <recommendedName>
        <fullName evidence="1">Cell division coordinator CpoB</fullName>
    </recommendedName>
</protein>
<evidence type="ECO:0000256" key="1">
    <source>
        <dbReference type="HAMAP-Rule" id="MF_02066"/>
    </source>
</evidence>
<comment type="function">
    <text evidence="1">Mediates coordination of peptidoglycan synthesis and outer membrane constriction during cell division.</text>
</comment>
<sequence length="275" mass="29252" precursor="true">MNRWRALPLLALVGLSPVALAESTGEKIIQLQQQMAVMQGELNSLIAVQQASKGSQSALADVLTRTQRLEQEVRTLRGDLETQTHQLQIAQKALTDKVNALAEQQAAAAPATSATASTASAALGAAAIGPAAALASAATSTSSSAVQGMGQADYQRAFDLLRQGKYGTAVTGLQDFIRKYPQSSLMPDAYYWLGQAQYVLGQNDAALRSLYAVQVRFPQSSKAPEAMLRMAEIYQAIGQADKARFVLDKIIQQYGSTPSAQKAEAELQALPAAKK</sequence>
<dbReference type="SUPFAM" id="SSF48452">
    <property type="entry name" value="TPR-like"/>
    <property type="match status" value="1"/>
</dbReference>
<comment type="caution">
    <text evidence="2">The sequence shown here is derived from an EMBL/GenBank/DDBJ whole genome shotgun (WGS) entry which is preliminary data.</text>
</comment>